<evidence type="ECO:0000256" key="1">
    <source>
        <dbReference type="SAM" id="MobiDB-lite"/>
    </source>
</evidence>
<dbReference type="Proteomes" id="UP000789342">
    <property type="component" value="Unassembled WGS sequence"/>
</dbReference>
<dbReference type="OrthoDB" id="2383874at2759"/>
<organism evidence="3 4">
    <name type="scientific">Acaulospora morrowiae</name>
    <dbReference type="NCBI Taxonomy" id="94023"/>
    <lineage>
        <taxon>Eukaryota</taxon>
        <taxon>Fungi</taxon>
        <taxon>Fungi incertae sedis</taxon>
        <taxon>Mucoromycota</taxon>
        <taxon>Glomeromycotina</taxon>
        <taxon>Glomeromycetes</taxon>
        <taxon>Diversisporales</taxon>
        <taxon>Acaulosporaceae</taxon>
        <taxon>Acaulospora</taxon>
    </lineage>
</organism>
<feature type="compositionally biased region" description="Basic and acidic residues" evidence="1">
    <location>
        <begin position="1"/>
        <end position="19"/>
    </location>
</feature>
<sequence length="291" mass="32326">MNSNEPHDQNDVTSNDRHPNIASTTTTRKGKRVKKIKRFLRNNCNKSRIILFHLFILMIAAIIVIIIFLLNNPSIFIRPHCKAPFGAASLNSTFNTLGQLETGMSYNSNNEYNVVNSLGFTGKYQFTEQTLKDLGYYTPKDNVYYKNGSDKNNWAGKFTGKNGCNSYQDFLDNKFNVQEIAIREEFQMDLRIINDTLPQNQSLDSFLNKPLKFTGCNISAGGVSLNNITLAGILAVAHLIGAANAAQALVSGNSPCDDMGTSITKYLTDFSECDFPAEQVTDAVNSFENNS</sequence>
<reference evidence="3" key="1">
    <citation type="submission" date="2021-06" db="EMBL/GenBank/DDBJ databases">
        <authorList>
            <person name="Kallberg Y."/>
            <person name="Tangrot J."/>
            <person name="Rosling A."/>
        </authorList>
    </citation>
    <scope>NUCLEOTIDE SEQUENCE</scope>
    <source>
        <strain evidence="3">CL551</strain>
    </source>
</reference>
<keyword evidence="4" id="KW-1185">Reference proteome</keyword>
<feature type="transmembrane region" description="Helical" evidence="2">
    <location>
        <begin position="49"/>
        <end position="70"/>
    </location>
</feature>
<keyword evidence="2" id="KW-0472">Membrane</keyword>
<evidence type="ECO:0000313" key="4">
    <source>
        <dbReference type="Proteomes" id="UP000789342"/>
    </source>
</evidence>
<proteinExistence type="predicted"/>
<name>A0A9N9AE13_9GLOM</name>
<keyword evidence="2" id="KW-1133">Transmembrane helix</keyword>
<accession>A0A9N9AE13</accession>
<comment type="caution">
    <text evidence="3">The sequence shown here is derived from an EMBL/GenBank/DDBJ whole genome shotgun (WGS) entry which is preliminary data.</text>
</comment>
<evidence type="ECO:0000313" key="3">
    <source>
        <dbReference type="EMBL" id="CAG8526666.1"/>
    </source>
</evidence>
<dbReference type="AlphaFoldDB" id="A0A9N9AE13"/>
<feature type="region of interest" description="Disordered" evidence="1">
    <location>
        <begin position="1"/>
        <end position="29"/>
    </location>
</feature>
<protein>
    <submittedName>
        <fullName evidence="3">3010_t:CDS:1</fullName>
    </submittedName>
</protein>
<keyword evidence="2" id="KW-0812">Transmembrane</keyword>
<evidence type="ECO:0000256" key="2">
    <source>
        <dbReference type="SAM" id="Phobius"/>
    </source>
</evidence>
<gene>
    <name evidence="3" type="ORF">AMORRO_LOCUS4471</name>
</gene>
<dbReference type="EMBL" id="CAJVPV010002464">
    <property type="protein sequence ID" value="CAG8526666.1"/>
    <property type="molecule type" value="Genomic_DNA"/>
</dbReference>